<name>A0A838Y3U1_9NEIS</name>
<feature type="signal peptide" evidence="1">
    <location>
        <begin position="1"/>
        <end position="22"/>
    </location>
</feature>
<organism evidence="2 3">
    <name type="scientific">Aquitalea aquatica</name>
    <dbReference type="NCBI Taxonomy" id="3044273"/>
    <lineage>
        <taxon>Bacteria</taxon>
        <taxon>Pseudomonadati</taxon>
        <taxon>Pseudomonadota</taxon>
        <taxon>Betaproteobacteria</taxon>
        <taxon>Neisseriales</taxon>
        <taxon>Chromobacteriaceae</taxon>
        <taxon>Aquitalea</taxon>
    </lineage>
</organism>
<evidence type="ECO:0000256" key="1">
    <source>
        <dbReference type="SAM" id="SignalP"/>
    </source>
</evidence>
<dbReference type="RefSeq" id="WP_181835726.1">
    <property type="nucleotide sequence ID" value="NZ_JACERN010000024.1"/>
</dbReference>
<dbReference type="AlphaFoldDB" id="A0A838Y3U1"/>
<dbReference type="Proteomes" id="UP000545606">
    <property type="component" value="Unassembled WGS sequence"/>
</dbReference>
<accession>A0A838Y3U1</accession>
<feature type="chain" id="PRO_5032628240" evidence="1">
    <location>
        <begin position="23"/>
        <end position="192"/>
    </location>
</feature>
<gene>
    <name evidence="2" type="ORF">H2Z84_09195</name>
</gene>
<evidence type="ECO:0000313" key="3">
    <source>
        <dbReference type="Proteomes" id="UP000545606"/>
    </source>
</evidence>
<proteinExistence type="predicted"/>
<protein>
    <submittedName>
        <fullName evidence="2">Uncharacterized protein</fullName>
    </submittedName>
</protein>
<comment type="caution">
    <text evidence="2">The sequence shown here is derived from an EMBL/GenBank/DDBJ whole genome shotgun (WGS) entry which is preliminary data.</text>
</comment>
<dbReference type="EMBL" id="JACERN010000024">
    <property type="protein sequence ID" value="MBA4708558.1"/>
    <property type="molecule type" value="Genomic_DNA"/>
</dbReference>
<evidence type="ECO:0000313" key="2">
    <source>
        <dbReference type="EMBL" id="MBA4708558.1"/>
    </source>
</evidence>
<keyword evidence="3" id="KW-1185">Reference proteome</keyword>
<reference evidence="2 3" key="1">
    <citation type="submission" date="2020-07" db="EMBL/GenBank/DDBJ databases">
        <title>Draft genome sequence of violacein-producing bacteria and related species.</title>
        <authorList>
            <person name="Wilson H.S."/>
            <person name="De Leon M.E."/>
        </authorList>
    </citation>
    <scope>NUCLEOTIDE SEQUENCE [LARGE SCALE GENOMIC DNA]</scope>
    <source>
        <strain evidence="2 3">HSC-21Su07</strain>
    </source>
</reference>
<keyword evidence="1" id="KW-0732">Signal</keyword>
<sequence>MNKKSLFVIFLALFYVNSTSLAESITLKNKQQVSKTSSNLYRNIKFSKDDGAIYIDLFLARSRDGYETDSMQICVSAEKCAKDDWTLIGRADYFNSSLYSEVNTTKLDGNNIYTAFNLCQISNAGGEVSMGGQCLTITGQNENKKFVYNSYLGRASKCRPDSMCWQKLAKERFSFISRFLKEYKIKIFEQSK</sequence>